<organism evidence="14 15">
    <name type="scientific">Microtus ochrogaster</name>
    <name type="common">Prairie vole</name>
    <dbReference type="NCBI Taxonomy" id="79684"/>
    <lineage>
        <taxon>Eukaryota</taxon>
        <taxon>Metazoa</taxon>
        <taxon>Chordata</taxon>
        <taxon>Craniata</taxon>
        <taxon>Vertebrata</taxon>
        <taxon>Euteleostomi</taxon>
        <taxon>Mammalia</taxon>
        <taxon>Eutheria</taxon>
        <taxon>Euarchontoglires</taxon>
        <taxon>Glires</taxon>
        <taxon>Rodentia</taxon>
        <taxon>Myomorpha</taxon>
        <taxon>Muroidea</taxon>
        <taxon>Cricetidae</taxon>
        <taxon>Arvicolinae</taxon>
        <taxon>Microtus</taxon>
    </lineage>
</organism>
<dbReference type="InterPro" id="IPR001916">
    <property type="entry name" value="Glyco_hydro_22"/>
</dbReference>
<dbReference type="AlphaFoldDB" id="A0A8J6L0B1"/>
<keyword evidence="7" id="KW-0106">Calcium</keyword>
<dbReference type="PRINTS" id="PR00135">
    <property type="entry name" value="LYZLACT"/>
</dbReference>
<evidence type="ECO:0000256" key="2">
    <source>
        <dbReference type="ARBA" id="ARBA00004613"/>
    </source>
</evidence>
<comment type="function">
    <text evidence="1">Regulatory subunit of lactose synthase, changes the substrate specificity of galactosyltransferase in the mammary gland making glucose a good acceptor substrate for this enzyme. This enables LS to synthesize lactose, the major carbohydrate component of milk. In other tissues, galactosyltransferase transfers galactose onto the N-acetylglucosamine of the oligosaccharide chains in glycoproteins.</text>
</comment>
<dbReference type="GO" id="GO:0050830">
    <property type="term" value="P:defense response to Gram-positive bacterium"/>
    <property type="evidence" value="ECO:0007669"/>
    <property type="project" value="TreeGrafter"/>
</dbReference>
<dbReference type="EMBL" id="JAATJU010015781">
    <property type="protein sequence ID" value="KAH0517461.1"/>
    <property type="molecule type" value="Genomic_DNA"/>
</dbReference>
<dbReference type="InterPro" id="IPR000545">
    <property type="entry name" value="Lactalbumin"/>
</dbReference>
<comment type="subcellular location">
    <subcellularLocation>
        <location evidence="2">Secreted</location>
    </subcellularLocation>
</comment>
<evidence type="ECO:0000259" key="13">
    <source>
        <dbReference type="PROSITE" id="PS00128"/>
    </source>
</evidence>
<feature type="chain" id="PRO_5035223833" description="Alpha-lactalbumin" evidence="12">
    <location>
        <begin position="20"/>
        <end position="201"/>
    </location>
</feature>
<dbReference type="PROSITE" id="PS51348">
    <property type="entry name" value="GLYCOSYL_HYDROL_F22_2"/>
    <property type="match status" value="1"/>
</dbReference>
<dbReference type="GO" id="GO:0003796">
    <property type="term" value="F:lysozyme activity"/>
    <property type="evidence" value="ECO:0007669"/>
    <property type="project" value="TreeGrafter"/>
</dbReference>
<dbReference type="GO" id="GO:0050829">
    <property type="term" value="P:defense response to Gram-negative bacterium"/>
    <property type="evidence" value="ECO:0007669"/>
    <property type="project" value="TreeGrafter"/>
</dbReference>
<evidence type="ECO:0000256" key="7">
    <source>
        <dbReference type="ARBA" id="ARBA00022837"/>
    </source>
</evidence>
<feature type="domain" description="Glycosyl hydrolases family 22 (GH22)" evidence="13">
    <location>
        <begin position="92"/>
        <end position="110"/>
    </location>
</feature>
<evidence type="ECO:0000256" key="12">
    <source>
        <dbReference type="SAM" id="SignalP"/>
    </source>
</evidence>
<evidence type="ECO:0000313" key="14">
    <source>
        <dbReference type="EMBL" id="KAH0517461.1"/>
    </source>
</evidence>
<dbReference type="PROSITE" id="PS00128">
    <property type="entry name" value="GLYCOSYL_HYDROL_F22_1"/>
    <property type="match status" value="1"/>
</dbReference>
<dbReference type="InterPro" id="IPR019799">
    <property type="entry name" value="Glyco_hydro_22_CS"/>
</dbReference>
<feature type="signal peptide" evidence="12">
    <location>
        <begin position="1"/>
        <end position="19"/>
    </location>
</feature>
<evidence type="ECO:0000256" key="5">
    <source>
        <dbReference type="ARBA" id="ARBA00022723"/>
    </source>
</evidence>
<dbReference type="GO" id="GO:0005576">
    <property type="term" value="C:extracellular region"/>
    <property type="evidence" value="ECO:0007669"/>
    <property type="project" value="UniProtKB-SubCell"/>
</dbReference>
<gene>
    <name evidence="14" type="ORF">LTLLF_120955</name>
</gene>
<dbReference type="Gene3D" id="1.10.530.10">
    <property type="match status" value="1"/>
</dbReference>
<accession>A0A8J6L0B1</accession>
<dbReference type="GO" id="GO:0005509">
    <property type="term" value="F:calcium ion binding"/>
    <property type="evidence" value="ECO:0007669"/>
    <property type="project" value="InterPro"/>
</dbReference>
<keyword evidence="9" id="KW-1015">Disulfide bond</keyword>
<keyword evidence="4" id="KW-0964">Secreted</keyword>
<keyword evidence="5" id="KW-0479">Metal-binding</keyword>
<sequence length="201" mass="22147">MMLFVPLFLVCILFPAIQATQLTKCEVYRAVEDMDGYEGISALEWTCVIFHSSGYDTQAKVNNKGGTEYGLFQISNKHWCKSSEVPESENICDISCDDLLNDDLTDDKVCAKKILAIKGIDYWLPQFGSFYYPENDLSLSPAPCGDTTGLLRTFVKGCMTGAMDCRSLLSDGEELDGIFTKARESSSVLNKGPGLMCLSPV</sequence>
<dbReference type="GO" id="GO:0004461">
    <property type="term" value="F:lactose synthase activity"/>
    <property type="evidence" value="ECO:0007669"/>
    <property type="project" value="InterPro"/>
</dbReference>
<reference evidence="14" key="1">
    <citation type="submission" date="2020-03" db="EMBL/GenBank/DDBJ databases">
        <title>Studies in the Genomics of Life Span.</title>
        <authorList>
            <person name="Glass D."/>
        </authorList>
    </citation>
    <scope>NUCLEOTIDE SEQUENCE</scope>
    <source>
        <strain evidence="14">LTLLF</strain>
        <tissue evidence="14">Muscle</tissue>
    </source>
</reference>
<comment type="caution">
    <text evidence="14">The sequence shown here is derived from an EMBL/GenBank/DDBJ whole genome shotgun (WGS) entry which is preliminary data.</text>
</comment>
<evidence type="ECO:0000256" key="9">
    <source>
        <dbReference type="ARBA" id="ARBA00023157"/>
    </source>
</evidence>
<keyword evidence="8" id="KW-0422">Lactose biosynthesis</keyword>
<evidence type="ECO:0000256" key="11">
    <source>
        <dbReference type="RuleBase" id="RU004440"/>
    </source>
</evidence>
<dbReference type="SMART" id="SM00263">
    <property type="entry name" value="LYZ1"/>
    <property type="match status" value="1"/>
</dbReference>
<dbReference type="SUPFAM" id="SSF53955">
    <property type="entry name" value="Lysozyme-like"/>
    <property type="match status" value="1"/>
</dbReference>
<dbReference type="InterPro" id="IPR023346">
    <property type="entry name" value="Lysozyme-like_dom_sf"/>
</dbReference>
<dbReference type="PRINTS" id="PR00136">
    <property type="entry name" value="LACTALBUMIN"/>
</dbReference>
<evidence type="ECO:0000256" key="3">
    <source>
        <dbReference type="ARBA" id="ARBA00017299"/>
    </source>
</evidence>
<proteinExistence type="inferred from homology"/>
<evidence type="ECO:0000256" key="4">
    <source>
        <dbReference type="ARBA" id="ARBA00022525"/>
    </source>
</evidence>
<name>A0A8J6L0B1_MICOH</name>
<evidence type="ECO:0000256" key="1">
    <source>
        <dbReference type="ARBA" id="ARBA00002592"/>
    </source>
</evidence>
<keyword evidence="12" id="KW-0732">Signal</keyword>
<evidence type="ECO:0000256" key="6">
    <source>
        <dbReference type="ARBA" id="ARBA00022743"/>
    </source>
</evidence>
<dbReference type="GO" id="GO:0005989">
    <property type="term" value="P:lactose biosynthetic process"/>
    <property type="evidence" value="ECO:0007669"/>
    <property type="project" value="UniProtKB-KW"/>
</dbReference>
<comment type="similarity">
    <text evidence="11">Belongs to the glycosyl hydrolase 22 family.</text>
</comment>
<dbReference type="PANTHER" id="PTHR11407:SF32">
    <property type="entry name" value="ALPHA-LACTALBUMIN"/>
    <property type="match status" value="1"/>
</dbReference>
<dbReference type="Pfam" id="PF00062">
    <property type="entry name" value="Lys"/>
    <property type="match status" value="1"/>
</dbReference>
<protein>
    <recommendedName>
        <fullName evidence="3">Alpha-lactalbumin</fullName>
    </recommendedName>
    <alternativeName>
        <fullName evidence="10">Lactose synthase B protein</fullName>
    </alternativeName>
</protein>
<evidence type="ECO:0000256" key="8">
    <source>
        <dbReference type="ARBA" id="ARBA00023091"/>
    </source>
</evidence>
<dbReference type="PANTHER" id="PTHR11407">
    <property type="entry name" value="LYSOZYME C"/>
    <property type="match status" value="1"/>
</dbReference>
<evidence type="ECO:0000256" key="10">
    <source>
        <dbReference type="ARBA" id="ARBA00031746"/>
    </source>
</evidence>
<dbReference type="Proteomes" id="UP000710432">
    <property type="component" value="Unassembled WGS sequence"/>
</dbReference>
<keyword evidence="6" id="KW-0494">Milk protein</keyword>
<evidence type="ECO:0000313" key="15">
    <source>
        <dbReference type="Proteomes" id="UP000710432"/>
    </source>
</evidence>